<dbReference type="PROSITE" id="PS50887">
    <property type="entry name" value="GGDEF"/>
    <property type="match status" value="1"/>
</dbReference>
<gene>
    <name evidence="8" type="ORF">CRN52_21780</name>
</gene>
<keyword evidence="5" id="KW-1133">Transmembrane helix</keyword>
<dbReference type="Pfam" id="PF00990">
    <property type="entry name" value="GGDEF"/>
    <property type="match status" value="1"/>
</dbReference>
<feature type="transmembrane region" description="Helical" evidence="5">
    <location>
        <begin position="435"/>
        <end position="452"/>
    </location>
</feature>
<evidence type="ECO:0000256" key="5">
    <source>
        <dbReference type="SAM" id="Phobius"/>
    </source>
</evidence>
<dbReference type="InterPro" id="IPR029787">
    <property type="entry name" value="Nucleotide_cyclase"/>
</dbReference>
<dbReference type="EC" id="2.7.7.65" evidence="2"/>
<dbReference type="InterPro" id="IPR011990">
    <property type="entry name" value="TPR-like_helical_dom_sf"/>
</dbReference>
<dbReference type="RefSeq" id="WP_103201161.1">
    <property type="nucleotide sequence ID" value="NZ_JASMUA010000009.1"/>
</dbReference>
<dbReference type="FunFam" id="3.30.70.270:FF:000001">
    <property type="entry name" value="Diguanylate cyclase domain protein"/>
    <property type="match status" value="1"/>
</dbReference>
<dbReference type="SUPFAM" id="SSF55073">
    <property type="entry name" value="Nucleotide cyclase"/>
    <property type="match status" value="1"/>
</dbReference>
<evidence type="ECO:0000256" key="3">
    <source>
        <dbReference type="ARBA" id="ARBA00034247"/>
    </source>
</evidence>
<evidence type="ECO:0000256" key="2">
    <source>
        <dbReference type="ARBA" id="ARBA00012528"/>
    </source>
</evidence>
<dbReference type="InterPro" id="IPR050469">
    <property type="entry name" value="Diguanylate_Cyclase"/>
</dbReference>
<evidence type="ECO:0000313" key="8">
    <source>
        <dbReference type="EMBL" id="POB42775.1"/>
    </source>
</evidence>
<dbReference type="InterPro" id="IPR043128">
    <property type="entry name" value="Rev_trsase/Diguanyl_cyclase"/>
</dbReference>
<protein>
    <recommendedName>
        <fullName evidence="2">diguanylate cyclase</fullName>
        <ecNumber evidence="2">2.7.7.65</ecNumber>
    </recommendedName>
</protein>
<proteinExistence type="predicted"/>
<dbReference type="SMART" id="SM00267">
    <property type="entry name" value="GGDEF"/>
    <property type="match status" value="1"/>
</dbReference>
<feature type="chain" id="PRO_5015391303" description="diguanylate cyclase" evidence="6">
    <location>
        <begin position="24"/>
        <end position="639"/>
    </location>
</feature>
<dbReference type="GO" id="GO:0052621">
    <property type="term" value="F:diguanylate cyclase activity"/>
    <property type="evidence" value="ECO:0007669"/>
    <property type="project" value="UniProtKB-EC"/>
</dbReference>
<feature type="signal peptide" evidence="6">
    <location>
        <begin position="1"/>
        <end position="23"/>
    </location>
</feature>
<evidence type="ECO:0000256" key="6">
    <source>
        <dbReference type="SAM" id="SignalP"/>
    </source>
</evidence>
<dbReference type="PANTHER" id="PTHR45138">
    <property type="entry name" value="REGULATORY COMPONENTS OF SENSORY TRANSDUCTION SYSTEM"/>
    <property type="match status" value="1"/>
</dbReference>
<dbReference type="PANTHER" id="PTHR45138:SF9">
    <property type="entry name" value="DIGUANYLATE CYCLASE DGCM-RELATED"/>
    <property type="match status" value="1"/>
</dbReference>
<feature type="domain" description="GGDEF" evidence="7">
    <location>
        <begin position="506"/>
        <end position="639"/>
    </location>
</feature>
<evidence type="ECO:0000256" key="4">
    <source>
        <dbReference type="PROSITE-ProRule" id="PRU00339"/>
    </source>
</evidence>
<keyword evidence="4" id="KW-0802">TPR repeat</keyword>
<dbReference type="CDD" id="cd01949">
    <property type="entry name" value="GGDEF"/>
    <property type="match status" value="1"/>
</dbReference>
<dbReference type="EMBL" id="PDGH01000142">
    <property type="protein sequence ID" value="POB42775.1"/>
    <property type="molecule type" value="Genomic_DNA"/>
</dbReference>
<dbReference type="AlphaFoldDB" id="A0A2S3QX81"/>
<sequence length="639" mass="72783">MSSKVKPLFISLFSTLIPTVVFAEPHALPCDLYLDELISEQDHIYLQYYVDSLRYPQITANKAFVYPESGSDNAKALYLFAKNNLFKYEGKESSNLPEVLELAEQTDQQWIKAEAKLTQGRGLMTQNQFRQAEAYFLEAQEMADEIGYQSLEGRALKWLGNVAYEFTDFTVALNQYHRALEIFEQNEEPLQASMVLNNISTVYMDSKDWQRAEQFNRQSNRLYDSNHFKNTLFEAILLTNASVIDGAMGRKESELKNIRLAYEKAGVAGASYLKIKTLVNMTEVLLRQEHTQLAMETGLECLKFSQQNGTESQIAHCQDILAEVFLVENELKAATSYIQLALKQFEEDKETIAIIEALKTLSRIQQHSGDLKSALQTYQTASQLEQKYLTESFNSDVAIVRGRLDEKLASQELMLLEAQNALQLTQLEAQKLREWAYMLAVTLFSFLAYLLWRKLKASQRLQQALTQQNVQLETQSMIDPLTRVNNRNYLDKWWQSISNKSDTMNTPKCLAVVDIDHFKQINDTYGHQVGDDVLSKVADMLSCCTRGDDLLLRWGGEEFVLVLNLTCQQAHQTLTRLQEAISRTEIAASDEVVAVTVSIGAVCVSSAHELQQNWEPYLFQADEALYDIKRGGRNGVKVI</sequence>
<dbReference type="Proteomes" id="UP000237466">
    <property type="component" value="Unassembled WGS sequence"/>
</dbReference>
<dbReference type="InterPro" id="IPR019734">
    <property type="entry name" value="TPR_rpt"/>
</dbReference>
<evidence type="ECO:0000256" key="1">
    <source>
        <dbReference type="ARBA" id="ARBA00001946"/>
    </source>
</evidence>
<organism evidence="8 9">
    <name type="scientific">Vibrio vulnificus</name>
    <dbReference type="NCBI Taxonomy" id="672"/>
    <lineage>
        <taxon>Bacteria</taxon>
        <taxon>Pseudomonadati</taxon>
        <taxon>Pseudomonadota</taxon>
        <taxon>Gammaproteobacteria</taxon>
        <taxon>Vibrionales</taxon>
        <taxon>Vibrionaceae</taxon>
        <taxon>Vibrio</taxon>
    </lineage>
</organism>
<comment type="cofactor">
    <cofactor evidence="1">
        <name>Mg(2+)</name>
        <dbReference type="ChEBI" id="CHEBI:18420"/>
    </cofactor>
</comment>
<comment type="catalytic activity">
    <reaction evidence="3">
        <text>2 GTP = 3',3'-c-di-GMP + 2 diphosphate</text>
        <dbReference type="Rhea" id="RHEA:24898"/>
        <dbReference type="ChEBI" id="CHEBI:33019"/>
        <dbReference type="ChEBI" id="CHEBI:37565"/>
        <dbReference type="ChEBI" id="CHEBI:58805"/>
        <dbReference type="EC" id="2.7.7.65"/>
    </reaction>
</comment>
<keyword evidence="6" id="KW-0732">Signal</keyword>
<dbReference type="NCBIfam" id="TIGR00254">
    <property type="entry name" value="GGDEF"/>
    <property type="match status" value="1"/>
</dbReference>
<dbReference type="Gene3D" id="1.25.40.10">
    <property type="entry name" value="Tetratricopeptide repeat domain"/>
    <property type="match status" value="2"/>
</dbReference>
<evidence type="ECO:0000259" key="7">
    <source>
        <dbReference type="PROSITE" id="PS50887"/>
    </source>
</evidence>
<dbReference type="PROSITE" id="PS50005">
    <property type="entry name" value="TPR"/>
    <property type="match status" value="1"/>
</dbReference>
<dbReference type="InterPro" id="IPR000160">
    <property type="entry name" value="GGDEF_dom"/>
</dbReference>
<name>A0A2S3QX81_VIBVL</name>
<reference evidence="8 9" key="1">
    <citation type="journal article" date="2018" name="Front. Microbiol.">
        <title>Phylogeny of Vibrio vulnificus from the Analysis of the Core-Genome: Implications for Intra-Species Taxonomy.</title>
        <authorList>
            <person name="Roig F.J."/>
            <person name="Gonzalez-Candelas F."/>
            <person name="Sanjuan E."/>
            <person name="Fouz B."/>
            <person name="Feil E.J."/>
            <person name="Llorens C."/>
            <person name="Baker-Austin C."/>
            <person name="Oliver J.D."/>
            <person name="Danin-Poleg Y."/>
            <person name="Gibas C.J."/>
            <person name="Kashi Y."/>
            <person name="Gulig P.A."/>
            <person name="Morrison S.S."/>
            <person name="Amaro C."/>
        </authorList>
    </citation>
    <scope>NUCLEOTIDE SEQUENCE [LARGE SCALE GENOMIC DNA]</scope>
    <source>
        <strain evidence="8 9">CECT4608</strain>
    </source>
</reference>
<accession>A0A2S3QX81</accession>
<keyword evidence="5" id="KW-0812">Transmembrane</keyword>
<feature type="repeat" description="TPR" evidence="4">
    <location>
        <begin position="153"/>
        <end position="186"/>
    </location>
</feature>
<dbReference type="SUPFAM" id="SSF48452">
    <property type="entry name" value="TPR-like"/>
    <property type="match status" value="2"/>
</dbReference>
<dbReference type="Gene3D" id="3.30.70.270">
    <property type="match status" value="1"/>
</dbReference>
<keyword evidence="5" id="KW-0472">Membrane</keyword>
<dbReference type="SMART" id="SM00028">
    <property type="entry name" value="TPR"/>
    <property type="match status" value="6"/>
</dbReference>
<evidence type="ECO:0000313" key="9">
    <source>
        <dbReference type="Proteomes" id="UP000237466"/>
    </source>
</evidence>
<comment type="caution">
    <text evidence="8">The sequence shown here is derived from an EMBL/GenBank/DDBJ whole genome shotgun (WGS) entry which is preliminary data.</text>
</comment>